<protein>
    <submittedName>
        <fullName evidence="1">36988_t:CDS:1</fullName>
    </submittedName>
</protein>
<evidence type="ECO:0000313" key="1">
    <source>
        <dbReference type="EMBL" id="CAG8652752.1"/>
    </source>
</evidence>
<accession>A0ACA9NFT6</accession>
<dbReference type="Proteomes" id="UP000789920">
    <property type="component" value="Unassembled WGS sequence"/>
</dbReference>
<comment type="caution">
    <text evidence="1">The sequence shown here is derived from an EMBL/GenBank/DDBJ whole genome shotgun (WGS) entry which is preliminary data.</text>
</comment>
<sequence length="45" mass="5141">MEKTKEKWAACFNNDTFIADMTTTQRGESMNNMMKGYLDANTSLT</sequence>
<keyword evidence="2" id="KW-1185">Reference proteome</keyword>
<organism evidence="1 2">
    <name type="scientific">Racocetra persica</name>
    <dbReference type="NCBI Taxonomy" id="160502"/>
    <lineage>
        <taxon>Eukaryota</taxon>
        <taxon>Fungi</taxon>
        <taxon>Fungi incertae sedis</taxon>
        <taxon>Mucoromycota</taxon>
        <taxon>Glomeromycotina</taxon>
        <taxon>Glomeromycetes</taxon>
        <taxon>Diversisporales</taxon>
        <taxon>Gigasporaceae</taxon>
        <taxon>Racocetra</taxon>
    </lineage>
</organism>
<name>A0ACA9NFT6_9GLOM</name>
<gene>
    <name evidence="1" type="ORF">RPERSI_LOCUS7947</name>
</gene>
<proteinExistence type="predicted"/>
<feature type="non-terminal residue" evidence="1">
    <location>
        <position position="45"/>
    </location>
</feature>
<evidence type="ECO:0000313" key="2">
    <source>
        <dbReference type="Proteomes" id="UP000789920"/>
    </source>
</evidence>
<reference evidence="1" key="1">
    <citation type="submission" date="2021-06" db="EMBL/GenBank/DDBJ databases">
        <authorList>
            <person name="Kallberg Y."/>
            <person name="Tangrot J."/>
            <person name="Rosling A."/>
        </authorList>
    </citation>
    <scope>NUCLEOTIDE SEQUENCE</scope>
    <source>
        <strain evidence="1">MA461A</strain>
    </source>
</reference>
<dbReference type="EMBL" id="CAJVQC010013937">
    <property type="protein sequence ID" value="CAG8652752.1"/>
    <property type="molecule type" value="Genomic_DNA"/>
</dbReference>